<keyword evidence="8" id="KW-1015">Disulfide bond</keyword>
<evidence type="ECO:0000256" key="8">
    <source>
        <dbReference type="ARBA" id="ARBA00023157"/>
    </source>
</evidence>
<dbReference type="InterPro" id="IPR013106">
    <property type="entry name" value="Ig_V-set"/>
</dbReference>
<evidence type="ECO:0000256" key="4">
    <source>
        <dbReference type="ARBA" id="ARBA00022729"/>
    </source>
</evidence>
<proteinExistence type="inferred from homology"/>
<evidence type="ECO:0000256" key="2">
    <source>
        <dbReference type="ARBA" id="ARBA00022475"/>
    </source>
</evidence>
<dbReference type="GO" id="GO:0002376">
    <property type="term" value="P:immune system process"/>
    <property type="evidence" value="ECO:0007669"/>
    <property type="project" value="UniProtKB-KW"/>
</dbReference>
<dbReference type="GO" id="GO:0005886">
    <property type="term" value="C:plasma membrane"/>
    <property type="evidence" value="ECO:0007669"/>
    <property type="project" value="UniProtKB-SubCell"/>
</dbReference>
<dbReference type="Pfam" id="PF07686">
    <property type="entry name" value="V-set"/>
    <property type="match status" value="1"/>
</dbReference>
<keyword evidence="10" id="KW-0393">Immunoglobulin domain</keyword>
<evidence type="ECO:0000256" key="6">
    <source>
        <dbReference type="ARBA" id="ARBA00022989"/>
    </source>
</evidence>
<dbReference type="Pfam" id="PF15330">
    <property type="entry name" value="SIT"/>
    <property type="match status" value="1"/>
</dbReference>
<feature type="domain" description="Immunoglobulin" evidence="14">
    <location>
        <begin position="22"/>
        <end position="119"/>
    </location>
</feature>
<keyword evidence="4 13" id="KW-0732">Signal</keyword>
<accession>A0A8B7RI55</accession>
<keyword evidence="9" id="KW-0675">Receptor</keyword>
<dbReference type="PANTHER" id="PTHR11860:SF101">
    <property type="entry name" value="CMRF35-LIKE MOLECULE 1"/>
    <property type="match status" value="1"/>
</dbReference>
<dbReference type="InterPro" id="IPR013783">
    <property type="entry name" value="Ig-like_fold"/>
</dbReference>
<evidence type="ECO:0000256" key="11">
    <source>
        <dbReference type="ARBA" id="ARBA00043958"/>
    </source>
</evidence>
<gene>
    <name evidence="16" type="primary">CD300LF</name>
</gene>
<comment type="similarity">
    <text evidence="11">Belongs to the CD300 family.</text>
</comment>
<dbReference type="InterPro" id="IPR003599">
    <property type="entry name" value="Ig_sub"/>
</dbReference>
<reference evidence="16" key="1">
    <citation type="submission" date="2025-08" db="UniProtKB">
        <authorList>
            <consortium name="RefSeq"/>
        </authorList>
    </citation>
    <scope>IDENTIFICATION</scope>
    <source>
        <tissue evidence="16">Muscle</tissue>
    </source>
</reference>
<dbReference type="KEGG" id="hai:109383705"/>
<organism evidence="15 16">
    <name type="scientific">Hipposideros armiger</name>
    <name type="common">Great Himalayan leaf-nosed bat</name>
    <dbReference type="NCBI Taxonomy" id="186990"/>
    <lineage>
        <taxon>Eukaryota</taxon>
        <taxon>Metazoa</taxon>
        <taxon>Chordata</taxon>
        <taxon>Craniata</taxon>
        <taxon>Vertebrata</taxon>
        <taxon>Euteleostomi</taxon>
        <taxon>Mammalia</taxon>
        <taxon>Eutheria</taxon>
        <taxon>Laurasiatheria</taxon>
        <taxon>Chiroptera</taxon>
        <taxon>Yinpterochiroptera</taxon>
        <taxon>Rhinolophoidea</taxon>
        <taxon>Hipposideridae</taxon>
        <taxon>Hipposideros</taxon>
    </lineage>
</organism>
<dbReference type="InterPro" id="IPR050671">
    <property type="entry name" value="CD300_family_receptors"/>
</dbReference>
<keyword evidence="3 12" id="KW-0812">Transmembrane</keyword>
<keyword evidence="15" id="KW-1185">Reference proteome</keyword>
<evidence type="ECO:0000313" key="16">
    <source>
        <dbReference type="RefSeq" id="XP_019499903.1"/>
    </source>
</evidence>
<dbReference type="AlphaFoldDB" id="A0A8B7RI55"/>
<dbReference type="GeneID" id="109383705"/>
<keyword evidence="2" id="KW-1003">Cell membrane</keyword>
<dbReference type="GO" id="GO:0004888">
    <property type="term" value="F:transmembrane signaling receptor activity"/>
    <property type="evidence" value="ECO:0007669"/>
    <property type="project" value="TreeGrafter"/>
</dbReference>
<evidence type="ECO:0000256" key="5">
    <source>
        <dbReference type="ARBA" id="ARBA00022859"/>
    </source>
</evidence>
<keyword evidence="7 12" id="KW-0472">Membrane</keyword>
<evidence type="ECO:0000256" key="10">
    <source>
        <dbReference type="ARBA" id="ARBA00023319"/>
    </source>
</evidence>
<dbReference type="SUPFAM" id="SSF48726">
    <property type="entry name" value="Immunoglobulin"/>
    <property type="match status" value="1"/>
</dbReference>
<dbReference type="FunFam" id="2.60.40.10:FF:000370">
    <property type="entry name" value="CMRF35-like molecule 1"/>
    <property type="match status" value="1"/>
</dbReference>
<dbReference type="CTD" id="146722"/>
<dbReference type="RefSeq" id="XP_019499903.1">
    <property type="nucleotide sequence ID" value="XM_019644358.1"/>
</dbReference>
<keyword evidence="6 12" id="KW-1133">Transmembrane helix</keyword>
<feature type="chain" id="PRO_5034281286" evidence="13">
    <location>
        <begin position="17"/>
        <end position="313"/>
    </location>
</feature>
<name>A0A8B7RI55_HIPAR</name>
<evidence type="ECO:0000313" key="15">
    <source>
        <dbReference type="Proteomes" id="UP000694851"/>
    </source>
</evidence>
<evidence type="ECO:0000256" key="9">
    <source>
        <dbReference type="ARBA" id="ARBA00023170"/>
    </source>
</evidence>
<evidence type="ECO:0000256" key="3">
    <source>
        <dbReference type="ARBA" id="ARBA00022692"/>
    </source>
</evidence>
<dbReference type="OrthoDB" id="8920197at2759"/>
<dbReference type="PANTHER" id="PTHR11860">
    <property type="entry name" value="POLYMERIC-IMMUNOGLOBULIN RECEPTOR"/>
    <property type="match status" value="1"/>
</dbReference>
<comment type="subcellular location">
    <subcellularLocation>
        <location evidence="1">Cell membrane</location>
        <topology evidence="1">Single-pass type I membrane protein</topology>
    </subcellularLocation>
</comment>
<sequence>MSLLLLFTLLFQLSGSDDIWGPKTVRGPEQGSLTVRCHYDSGWEAYVKWWCKGAVWRSCKILVLTAGSKWKKGRVSIRDHQRSRMFTVTMEELRRDDADVYWCGIQRTGTDLGVPVTVTIGPATTTVSTTPTTSTATSTNIMSTVEVTPENITCIPNVTSHQPPDASGDFLKLNILLPIFCAVLLLLLAAASMLAWRMVKRRKDAAGTSPEQTSQPLENNICYANLTLTQNGTFPSSSQKKASTKSCPSAQDNEVDVDYVTMASISKEDISYAALSLDTSDQEPTYSNMNVFITHQPNGIHEELTEYSSVRKP</sequence>
<evidence type="ECO:0000256" key="12">
    <source>
        <dbReference type="SAM" id="Phobius"/>
    </source>
</evidence>
<dbReference type="CDD" id="cd05716">
    <property type="entry name" value="IgV_pIgR_like"/>
    <property type="match status" value="1"/>
</dbReference>
<dbReference type="Gene3D" id="2.60.40.10">
    <property type="entry name" value="Immunoglobulins"/>
    <property type="match status" value="1"/>
</dbReference>
<protein>
    <submittedName>
        <fullName evidence="16">CMRF35-like molecule 1 isoform X1</fullName>
    </submittedName>
</protein>
<dbReference type="InterPro" id="IPR036179">
    <property type="entry name" value="Ig-like_dom_sf"/>
</dbReference>
<dbReference type="SMART" id="SM00409">
    <property type="entry name" value="IG"/>
    <property type="match status" value="1"/>
</dbReference>
<feature type="signal peptide" evidence="13">
    <location>
        <begin position="1"/>
        <end position="16"/>
    </location>
</feature>
<feature type="transmembrane region" description="Helical" evidence="12">
    <location>
        <begin position="175"/>
        <end position="196"/>
    </location>
</feature>
<evidence type="ECO:0000259" key="14">
    <source>
        <dbReference type="SMART" id="SM00409"/>
    </source>
</evidence>
<dbReference type="Proteomes" id="UP000694851">
    <property type="component" value="Unplaced"/>
</dbReference>
<evidence type="ECO:0000256" key="7">
    <source>
        <dbReference type="ARBA" id="ARBA00023136"/>
    </source>
</evidence>
<evidence type="ECO:0000256" key="13">
    <source>
        <dbReference type="SAM" id="SignalP"/>
    </source>
</evidence>
<keyword evidence="5" id="KW-0391">Immunity</keyword>
<evidence type="ECO:0000256" key="1">
    <source>
        <dbReference type="ARBA" id="ARBA00004251"/>
    </source>
</evidence>